<keyword evidence="3" id="KW-1185">Reference proteome</keyword>
<dbReference type="EMBL" id="VANP01000004">
    <property type="protein sequence ID" value="TLP60635.1"/>
    <property type="molecule type" value="Genomic_DNA"/>
</dbReference>
<gene>
    <name evidence="2" type="ORF">FED44_12065</name>
</gene>
<organism evidence="2 3">
    <name type="scientific">Microbispora triticiradicis</name>
    <dbReference type="NCBI Taxonomy" id="2200763"/>
    <lineage>
        <taxon>Bacteria</taxon>
        <taxon>Bacillati</taxon>
        <taxon>Actinomycetota</taxon>
        <taxon>Actinomycetes</taxon>
        <taxon>Streptosporangiales</taxon>
        <taxon>Streptosporangiaceae</taxon>
        <taxon>Microbispora</taxon>
    </lineage>
</organism>
<feature type="region of interest" description="Disordered" evidence="1">
    <location>
        <begin position="1"/>
        <end position="23"/>
    </location>
</feature>
<sequence>MTFEVRGGIDRPHQSGVAGYTTPDRMAAKIRAELVLAAVREAAGPRPGEHEPDAEKGTGIATLSVARGGGGAPRRHNHLPLCEQYYKSRRAVLFTPVYAAAPARGRGGAAPPARR</sequence>
<feature type="compositionally biased region" description="Basic and acidic residues" evidence="1">
    <location>
        <begin position="47"/>
        <end position="56"/>
    </location>
</feature>
<protein>
    <submittedName>
        <fullName evidence="2">Uncharacterized protein</fullName>
    </submittedName>
</protein>
<evidence type="ECO:0000313" key="3">
    <source>
        <dbReference type="Proteomes" id="UP000309033"/>
    </source>
</evidence>
<dbReference type="Proteomes" id="UP000309033">
    <property type="component" value="Unassembled WGS sequence"/>
</dbReference>
<comment type="caution">
    <text evidence="2">The sequence shown here is derived from an EMBL/GenBank/DDBJ whole genome shotgun (WGS) entry which is preliminary data.</text>
</comment>
<evidence type="ECO:0000313" key="2">
    <source>
        <dbReference type="EMBL" id="TLP60635.1"/>
    </source>
</evidence>
<name>A0A5R8Z5N8_9ACTN</name>
<reference evidence="2" key="1">
    <citation type="submission" date="2019-05" db="EMBL/GenBank/DDBJ databases">
        <title>Isolation, diversity and antifungal activity of Actinobacteria from wheat.</title>
        <authorList>
            <person name="Yu B."/>
        </authorList>
    </citation>
    <scope>NUCLEOTIDE SEQUENCE [LARGE SCALE GENOMIC DNA]</scope>
    <source>
        <strain evidence="2">NEAU-HEGS1-5</strain>
    </source>
</reference>
<proteinExistence type="predicted"/>
<accession>A0A5R8Z5N8</accession>
<feature type="region of interest" description="Disordered" evidence="1">
    <location>
        <begin position="43"/>
        <end position="76"/>
    </location>
</feature>
<dbReference type="AlphaFoldDB" id="A0A5R8Z5N8"/>
<evidence type="ECO:0000256" key="1">
    <source>
        <dbReference type="SAM" id="MobiDB-lite"/>
    </source>
</evidence>